<dbReference type="InterPro" id="IPR053783">
    <property type="entry name" value="Dockerin_dom_GC-type"/>
</dbReference>
<keyword evidence="1" id="KW-0479">Metal-binding</keyword>
<dbReference type="PROSITE" id="PS00018">
    <property type="entry name" value="EF_HAND_1"/>
    <property type="match status" value="1"/>
</dbReference>
<dbReference type="Pfam" id="PF00127">
    <property type="entry name" value="Copper-bind"/>
    <property type="match status" value="1"/>
</dbReference>
<sequence>MKMRLAALAAVCVLGTSALAEEYVIELVGTNFMYGGQSNMDVDLTIRPGDTVRWVWVSGFHNVVSGNPDDPDEGEEFHSGDPITPPFEFSHTFLEPGDFPYHCEIHEGFGMISTVKVRCAADHNGDLDVNTLDVLAFLNDWSAGDEAADFNGDGDVNTLDVLGFLNAWTSGC</sequence>
<name>A0A3B1DIG3_9ZZZZ</name>
<dbReference type="InterPro" id="IPR000923">
    <property type="entry name" value="BlueCu_1"/>
</dbReference>
<accession>A0A3B1DIG3</accession>
<reference evidence="4" key="1">
    <citation type="submission" date="2018-06" db="EMBL/GenBank/DDBJ databases">
        <authorList>
            <person name="Zhirakovskaya E."/>
        </authorList>
    </citation>
    <scope>NUCLEOTIDE SEQUENCE</scope>
</reference>
<evidence type="ECO:0000256" key="1">
    <source>
        <dbReference type="ARBA" id="ARBA00022723"/>
    </source>
</evidence>
<dbReference type="EMBL" id="UOGK01000015">
    <property type="protein sequence ID" value="VAX35864.1"/>
    <property type="molecule type" value="Genomic_DNA"/>
</dbReference>
<gene>
    <name evidence="4" type="ORF">MNBD_PLANCTO03-902</name>
</gene>
<dbReference type="GO" id="GO:0005507">
    <property type="term" value="F:copper ion binding"/>
    <property type="evidence" value="ECO:0007669"/>
    <property type="project" value="InterPro"/>
</dbReference>
<evidence type="ECO:0000259" key="3">
    <source>
        <dbReference type="Pfam" id="PF00127"/>
    </source>
</evidence>
<dbReference type="InterPro" id="IPR018247">
    <property type="entry name" value="EF_Hand_1_Ca_BS"/>
</dbReference>
<proteinExistence type="predicted"/>
<keyword evidence="2" id="KW-0186">Copper</keyword>
<feature type="domain" description="Blue (type 1) copper" evidence="3">
    <location>
        <begin position="43"/>
        <end position="117"/>
    </location>
</feature>
<evidence type="ECO:0000313" key="4">
    <source>
        <dbReference type="EMBL" id="VAX35864.1"/>
    </source>
</evidence>
<dbReference type="Gene3D" id="2.60.40.420">
    <property type="entry name" value="Cupredoxins - blue copper proteins"/>
    <property type="match status" value="1"/>
</dbReference>
<dbReference type="SUPFAM" id="SSF49503">
    <property type="entry name" value="Cupredoxins"/>
    <property type="match status" value="1"/>
</dbReference>
<dbReference type="GO" id="GO:0009055">
    <property type="term" value="F:electron transfer activity"/>
    <property type="evidence" value="ECO:0007669"/>
    <property type="project" value="InterPro"/>
</dbReference>
<protein>
    <recommendedName>
        <fullName evidence="3">Blue (type 1) copper domain-containing protein</fullName>
    </recommendedName>
</protein>
<evidence type="ECO:0000256" key="2">
    <source>
        <dbReference type="ARBA" id="ARBA00023008"/>
    </source>
</evidence>
<organism evidence="4">
    <name type="scientific">hydrothermal vent metagenome</name>
    <dbReference type="NCBI Taxonomy" id="652676"/>
    <lineage>
        <taxon>unclassified sequences</taxon>
        <taxon>metagenomes</taxon>
        <taxon>ecological metagenomes</taxon>
    </lineage>
</organism>
<dbReference type="NCBIfam" id="NF041540">
    <property type="entry name" value="dockerin_GC"/>
    <property type="match status" value="1"/>
</dbReference>
<dbReference type="AlphaFoldDB" id="A0A3B1DIG3"/>
<dbReference type="InterPro" id="IPR008972">
    <property type="entry name" value="Cupredoxin"/>
</dbReference>